<dbReference type="STRING" id="1043493.SAMN05421637_0567"/>
<reference evidence="9" key="1">
    <citation type="submission" date="2016-10" db="EMBL/GenBank/DDBJ databases">
        <authorList>
            <person name="Varghese N."/>
        </authorList>
    </citation>
    <scope>NUCLEOTIDE SEQUENCE [LARGE SCALE GENOMIC DNA]</scope>
    <source>
        <strain evidence="9">DSM 24868</strain>
    </source>
</reference>
<name>A0A1H6V7P8_9MICO</name>
<dbReference type="CDD" id="cd07731">
    <property type="entry name" value="ComA-like_MBL-fold"/>
    <property type="match status" value="1"/>
</dbReference>
<keyword evidence="9" id="KW-1185">Reference proteome</keyword>
<feature type="transmembrane region" description="Helical" evidence="6">
    <location>
        <begin position="361"/>
        <end position="382"/>
    </location>
</feature>
<feature type="transmembrane region" description="Helical" evidence="6">
    <location>
        <begin position="31"/>
        <end position="49"/>
    </location>
</feature>
<evidence type="ECO:0000256" key="2">
    <source>
        <dbReference type="ARBA" id="ARBA00022475"/>
    </source>
</evidence>
<evidence type="ECO:0000313" key="8">
    <source>
        <dbReference type="EMBL" id="SEI96352.1"/>
    </source>
</evidence>
<dbReference type="NCBIfam" id="TIGR00360">
    <property type="entry name" value="ComEC_N-term"/>
    <property type="match status" value="1"/>
</dbReference>
<dbReference type="Pfam" id="PF00753">
    <property type="entry name" value="Lactamase_B"/>
    <property type="match status" value="1"/>
</dbReference>
<dbReference type="eggNOG" id="COG0658">
    <property type="taxonomic scope" value="Bacteria"/>
</dbReference>
<organism evidence="8 9">
    <name type="scientific">Demequina mangrovi</name>
    <dbReference type="NCBI Taxonomy" id="1043493"/>
    <lineage>
        <taxon>Bacteria</taxon>
        <taxon>Bacillati</taxon>
        <taxon>Actinomycetota</taxon>
        <taxon>Actinomycetes</taxon>
        <taxon>Micrococcales</taxon>
        <taxon>Demequinaceae</taxon>
        <taxon>Demequina</taxon>
    </lineage>
</organism>
<gene>
    <name evidence="8" type="ORF">SAMN05421637_0567</name>
</gene>
<keyword evidence="5 6" id="KW-0472">Membrane</keyword>
<dbReference type="SUPFAM" id="SSF56281">
    <property type="entry name" value="Metallo-hydrolase/oxidoreductase"/>
    <property type="match status" value="1"/>
</dbReference>
<dbReference type="RefSeq" id="WP_052405530.1">
    <property type="nucleotide sequence ID" value="NZ_BBLU01000002.1"/>
</dbReference>
<dbReference type="Gene3D" id="3.60.15.10">
    <property type="entry name" value="Ribonuclease Z/Hydroxyacylglutathione hydrolase-like"/>
    <property type="match status" value="1"/>
</dbReference>
<evidence type="ECO:0000256" key="4">
    <source>
        <dbReference type="ARBA" id="ARBA00022989"/>
    </source>
</evidence>
<dbReference type="InterPro" id="IPR001279">
    <property type="entry name" value="Metallo-B-lactamas"/>
</dbReference>
<feature type="transmembrane region" description="Helical" evidence="6">
    <location>
        <begin position="421"/>
        <end position="443"/>
    </location>
</feature>
<accession>A0A1H6V7P8</accession>
<proteinExistence type="predicted"/>
<dbReference type="GO" id="GO:0005886">
    <property type="term" value="C:plasma membrane"/>
    <property type="evidence" value="ECO:0007669"/>
    <property type="project" value="UniProtKB-SubCell"/>
</dbReference>
<feature type="transmembrane region" description="Helical" evidence="6">
    <location>
        <begin position="332"/>
        <end position="349"/>
    </location>
</feature>
<keyword evidence="4 6" id="KW-1133">Transmembrane helix</keyword>
<comment type="subcellular location">
    <subcellularLocation>
        <location evidence="1">Cell membrane</location>
        <topology evidence="1">Multi-pass membrane protein</topology>
    </subcellularLocation>
</comment>
<feature type="transmembrane region" description="Helical" evidence="6">
    <location>
        <begin position="455"/>
        <end position="474"/>
    </location>
</feature>
<evidence type="ECO:0000256" key="1">
    <source>
        <dbReference type="ARBA" id="ARBA00004651"/>
    </source>
</evidence>
<keyword evidence="3 6" id="KW-0812">Transmembrane</keyword>
<protein>
    <submittedName>
        <fullName evidence="8">Competence protein ComEC</fullName>
    </submittedName>
</protein>
<feature type="domain" description="Metallo-beta-lactamase" evidence="7">
    <location>
        <begin position="522"/>
        <end position="709"/>
    </location>
</feature>
<keyword evidence="2" id="KW-1003">Cell membrane</keyword>
<dbReference type="AlphaFoldDB" id="A0A1H6V7P8"/>
<dbReference type="InterPro" id="IPR052159">
    <property type="entry name" value="Competence_DNA_uptake"/>
</dbReference>
<dbReference type="OrthoDB" id="7177610at2"/>
<dbReference type="Pfam" id="PF03772">
    <property type="entry name" value="Competence"/>
    <property type="match status" value="1"/>
</dbReference>
<dbReference type="Proteomes" id="UP000183315">
    <property type="component" value="Unassembled WGS sequence"/>
</dbReference>
<evidence type="ECO:0000256" key="3">
    <source>
        <dbReference type="ARBA" id="ARBA00022692"/>
    </source>
</evidence>
<evidence type="ECO:0000256" key="6">
    <source>
        <dbReference type="SAM" id="Phobius"/>
    </source>
</evidence>
<dbReference type="PANTHER" id="PTHR30619:SF1">
    <property type="entry name" value="RECOMBINATION PROTEIN 2"/>
    <property type="match status" value="1"/>
</dbReference>
<evidence type="ECO:0000259" key="7">
    <source>
        <dbReference type="SMART" id="SM00849"/>
    </source>
</evidence>
<dbReference type="PANTHER" id="PTHR30619">
    <property type="entry name" value="DNA INTERNALIZATION/COMPETENCE PROTEIN COMEC/REC2"/>
    <property type="match status" value="1"/>
</dbReference>
<feature type="transmembrane region" description="Helical" evidence="6">
    <location>
        <begin position="233"/>
        <end position="255"/>
    </location>
</feature>
<feature type="transmembrane region" description="Helical" evidence="6">
    <location>
        <begin position="56"/>
        <end position="78"/>
    </location>
</feature>
<evidence type="ECO:0000256" key="5">
    <source>
        <dbReference type="ARBA" id="ARBA00023136"/>
    </source>
</evidence>
<dbReference type="InterPro" id="IPR004477">
    <property type="entry name" value="ComEC_N"/>
</dbReference>
<feature type="transmembrane region" description="Helical" evidence="6">
    <location>
        <begin position="388"/>
        <end position="414"/>
    </location>
</feature>
<sequence>MIPGWGDLRLVPAALAVWSVALTAWNADVRAAVAMAAAWGVVGLAAAAAPRTRASIAPVLALAAVAASASGIVATQAVQARAWIPAHLGEVVEVEGAVSRSRALEVRRGEPRAAVRLEIARWSEPGGAWRRGRGTVVVVVDGAAESGLGAEMTVRGTLTSATGGTVDALLDASWARASPPRGWRAAVARARSDFEAVLDGVGTRTAPVVAGMVLGDTAGMPEELVAQLRGAGLAHLTAVSGAHFAILAAGLGAVLRRARASPVVVAGLTLAGCVAFAATVSGGGSVLRALVMAGVAAGALVAGRRGQPMPALAAAVIVLLLMRPELATDAGLALSVASVAAIAQLAPALSARLRRVVRAPLADVAALTLAAQAACLPILALIDAEVGPWAVAANAVATPFAVPVTLLGVAGLVLAGPAPAVAALLAHGAAWCAWPVVIAARAFTAAPGGEAGSATGVRGVLLGACVLAATVGAARLAGRRWRLAAAAAMLATVLLHAPPRWIPERWGGAIDGWTVVVCDVGQGDAILVRSDGATAMIDVGPPGDAAARCLERLGVDRIDLLVLSHEHADHTGGLREVREVAQIAHVWLPQAPANGTLEAVAGLSAAVPATGEAWEGGGVRVEVLQTGPTPRSRDGTEVNDSSTVVRIDAEGLTMIALGDLEVDGQLRLARVPRLAGADVVKVAHHGSAAQASVLAEALASPVALVSVGADNDHGHPAPETVALYGGGGATVLRTDLCGDIVLGARDGAPTLVRRCRSPVAP</sequence>
<dbReference type="InterPro" id="IPR036866">
    <property type="entry name" value="RibonucZ/Hydroxyglut_hydro"/>
</dbReference>
<dbReference type="EMBL" id="FNZI01000001">
    <property type="protein sequence ID" value="SEI96352.1"/>
    <property type="molecule type" value="Genomic_DNA"/>
</dbReference>
<dbReference type="SMART" id="SM00849">
    <property type="entry name" value="Lactamase_B"/>
    <property type="match status" value="1"/>
</dbReference>
<evidence type="ECO:0000313" key="9">
    <source>
        <dbReference type="Proteomes" id="UP000183315"/>
    </source>
</evidence>
<dbReference type="InterPro" id="IPR035681">
    <property type="entry name" value="ComA-like_MBL"/>
</dbReference>
<feature type="transmembrane region" description="Helical" evidence="6">
    <location>
        <begin position="262"/>
        <end position="280"/>
    </location>
</feature>
<dbReference type="eggNOG" id="COG2333">
    <property type="taxonomic scope" value="Bacteria"/>
</dbReference>